<feature type="domain" description="FYVE-type" evidence="18">
    <location>
        <begin position="534"/>
        <end position="592"/>
    </location>
</feature>
<evidence type="ECO:0000256" key="4">
    <source>
        <dbReference type="ARBA" id="ARBA00022448"/>
    </source>
</evidence>
<evidence type="ECO:0000256" key="16">
    <source>
        <dbReference type="SAM" id="MobiDB-lite"/>
    </source>
</evidence>
<dbReference type="GO" id="GO:0008083">
    <property type="term" value="F:growth factor activity"/>
    <property type="evidence" value="ECO:0007669"/>
    <property type="project" value="InterPro"/>
</dbReference>
<keyword evidence="12" id="KW-0653">Protein transport</keyword>
<evidence type="ECO:0000259" key="17">
    <source>
        <dbReference type="PROSITE" id="PS50089"/>
    </source>
</evidence>
<evidence type="ECO:0000256" key="11">
    <source>
        <dbReference type="ARBA" id="ARBA00022833"/>
    </source>
</evidence>
<dbReference type="Gene3D" id="1.20.5.730">
    <property type="entry name" value="Single helix bin"/>
    <property type="match status" value="1"/>
</dbReference>
<organism evidence="19 20">
    <name type="scientific">Fopius arisanus</name>
    <dbReference type="NCBI Taxonomy" id="64838"/>
    <lineage>
        <taxon>Eukaryota</taxon>
        <taxon>Metazoa</taxon>
        <taxon>Ecdysozoa</taxon>
        <taxon>Arthropoda</taxon>
        <taxon>Hexapoda</taxon>
        <taxon>Insecta</taxon>
        <taxon>Pterygota</taxon>
        <taxon>Neoptera</taxon>
        <taxon>Endopterygota</taxon>
        <taxon>Hymenoptera</taxon>
        <taxon>Apocrita</taxon>
        <taxon>Ichneumonoidea</taxon>
        <taxon>Braconidae</taxon>
        <taxon>Opiinae</taxon>
        <taxon>Fopius</taxon>
    </lineage>
</organism>
<dbReference type="GO" id="GO:0006897">
    <property type="term" value="P:endocytosis"/>
    <property type="evidence" value="ECO:0007669"/>
    <property type="project" value="UniProtKB-KW"/>
</dbReference>
<dbReference type="GO" id="GO:0005096">
    <property type="term" value="F:GTPase activator activity"/>
    <property type="evidence" value="ECO:0007669"/>
    <property type="project" value="InterPro"/>
</dbReference>
<evidence type="ECO:0000256" key="12">
    <source>
        <dbReference type="ARBA" id="ARBA00022927"/>
    </source>
</evidence>
<evidence type="ECO:0000313" key="20">
    <source>
        <dbReference type="RefSeq" id="XP_011305500.1"/>
    </source>
</evidence>
<evidence type="ECO:0000256" key="13">
    <source>
        <dbReference type="ARBA" id="ARBA00023054"/>
    </source>
</evidence>
<dbReference type="Pfam" id="PF09311">
    <property type="entry name" value="Rab5-bind"/>
    <property type="match status" value="2"/>
</dbReference>
<keyword evidence="10 14" id="KW-0863">Zinc-finger</keyword>
<evidence type="ECO:0000256" key="7">
    <source>
        <dbReference type="ARBA" id="ARBA00022583"/>
    </source>
</evidence>
<evidence type="ECO:0000256" key="9">
    <source>
        <dbReference type="ARBA" id="ARBA00022753"/>
    </source>
</evidence>
<keyword evidence="19" id="KW-1185">Reference proteome</keyword>
<name>A0A9R1T9V6_9HYME</name>
<comment type="subcellular location">
    <subcellularLocation>
        <location evidence="2">Cytoplasm</location>
    </subcellularLocation>
    <subcellularLocation>
        <location evidence="1">Early endosome</location>
    </subcellularLocation>
</comment>
<dbReference type="RefSeq" id="XP_011305500.1">
    <property type="nucleotide sequence ID" value="XM_011307198.1"/>
</dbReference>
<keyword evidence="4" id="KW-0813">Transport</keyword>
<dbReference type="GO" id="GO:0008270">
    <property type="term" value="F:zinc ion binding"/>
    <property type="evidence" value="ECO:0007669"/>
    <property type="project" value="UniProtKB-KW"/>
</dbReference>
<dbReference type="OrthoDB" id="79940at2759"/>
<dbReference type="InterPro" id="IPR015390">
    <property type="entry name" value="Rabaptin_Rab5-bd_dom"/>
</dbReference>
<keyword evidence="13 15" id="KW-0175">Coiled coil</keyword>
<keyword evidence="6" id="KW-0597">Phosphoprotein</keyword>
<evidence type="ECO:0000313" key="19">
    <source>
        <dbReference type="Proteomes" id="UP000694866"/>
    </source>
</evidence>
<dbReference type="Pfam" id="PF03528">
    <property type="entry name" value="Rabaptin"/>
    <property type="match status" value="1"/>
</dbReference>
<dbReference type="KEGG" id="fas:105267988"/>
<comment type="similarity">
    <text evidence="3">Belongs to the rabaptin family.</text>
</comment>
<dbReference type="InterPro" id="IPR013083">
    <property type="entry name" value="Znf_RING/FYVE/PHD"/>
</dbReference>
<protein>
    <submittedName>
        <fullName evidence="20">Early endosome antigen 1 isoform X1</fullName>
    </submittedName>
</protein>
<dbReference type="GeneID" id="105267988"/>
<dbReference type="InterPro" id="IPR000306">
    <property type="entry name" value="Znf_FYVE"/>
</dbReference>
<feature type="region of interest" description="Disordered" evidence="16">
    <location>
        <begin position="1"/>
        <end position="34"/>
    </location>
</feature>
<evidence type="ECO:0000256" key="14">
    <source>
        <dbReference type="PROSITE-ProRule" id="PRU00175"/>
    </source>
</evidence>
<proteinExistence type="inferred from homology"/>
<dbReference type="CTD" id="37395"/>
<dbReference type="SUPFAM" id="SSF57903">
    <property type="entry name" value="FYVE/PHD zinc finger"/>
    <property type="match status" value="1"/>
</dbReference>
<dbReference type="GO" id="GO:0015031">
    <property type="term" value="P:protein transport"/>
    <property type="evidence" value="ECO:0007669"/>
    <property type="project" value="UniProtKB-KW"/>
</dbReference>
<evidence type="ECO:0000256" key="3">
    <source>
        <dbReference type="ARBA" id="ARBA00006603"/>
    </source>
</evidence>
<dbReference type="AlphaFoldDB" id="A0A9R1T9V6"/>
<dbReference type="InterPro" id="IPR017907">
    <property type="entry name" value="Znf_RING_CS"/>
</dbReference>
<dbReference type="InterPro" id="IPR018514">
    <property type="entry name" value="Rabaptin_CC"/>
</dbReference>
<keyword evidence="9" id="KW-0967">Endosome</keyword>
<keyword evidence="5" id="KW-0963">Cytoplasm</keyword>
<dbReference type="GO" id="GO:0005769">
    <property type="term" value="C:early endosome"/>
    <property type="evidence" value="ECO:0007669"/>
    <property type="project" value="UniProtKB-SubCell"/>
</dbReference>
<dbReference type="SMART" id="SM00064">
    <property type="entry name" value="FYVE"/>
    <property type="match status" value="1"/>
</dbReference>
<evidence type="ECO:0000256" key="8">
    <source>
        <dbReference type="ARBA" id="ARBA00022723"/>
    </source>
</evidence>
<evidence type="ECO:0000256" key="1">
    <source>
        <dbReference type="ARBA" id="ARBA00004412"/>
    </source>
</evidence>
<evidence type="ECO:0000259" key="18">
    <source>
        <dbReference type="PROSITE" id="PS50178"/>
    </source>
</evidence>
<dbReference type="Pfam" id="PF01363">
    <property type="entry name" value="FYVE"/>
    <property type="match status" value="1"/>
</dbReference>
<dbReference type="Gene3D" id="3.30.40.10">
    <property type="entry name" value="Zinc/RING finger domain, C3HC4 (zinc finger)"/>
    <property type="match status" value="1"/>
</dbReference>
<dbReference type="InterPro" id="IPR011011">
    <property type="entry name" value="Znf_FYVE_PHD"/>
</dbReference>
<feature type="coiled-coil region" evidence="15">
    <location>
        <begin position="221"/>
        <end position="309"/>
    </location>
</feature>
<gene>
    <name evidence="20" type="primary">Rbpn-5</name>
</gene>
<dbReference type="PANTHER" id="PTHR31179:SF7">
    <property type="entry name" value="FYVE-TYPE DOMAIN-CONTAINING PROTEIN"/>
    <property type="match status" value="1"/>
</dbReference>
<evidence type="ECO:0000256" key="2">
    <source>
        <dbReference type="ARBA" id="ARBA00004496"/>
    </source>
</evidence>
<feature type="domain" description="RING-type" evidence="17">
    <location>
        <begin position="540"/>
        <end position="588"/>
    </location>
</feature>
<feature type="coiled-coil region" evidence="15">
    <location>
        <begin position="456"/>
        <end position="497"/>
    </location>
</feature>
<dbReference type="PROSITE" id="PS50178">
    <property type="entry name" value="ZF_FYVE"/>
    <property type="match status" value="1"/>
</dbReference>
<evidence type="ECO:0000256" key="15">
    <source>
        <dbReference type="SAM" id="Coils"/>
    </source>
</evidence>
<dbReference type="PROSITE" id="PS00518">
    <property type="entry name" value="ZF_RING_1"/>
    <property type="match status" value="1"/>
</dbReference>
<evidence type="ECO:0000256" key="10">
    <source>
        <dbReference type="ARBA" id="ARBA00022771"/>
    </source>
</evidence>
<sequence length="608" mass="70445">MPAHCVMRPLSPGVQMENNQANQTPMEDSDEENMEKRIERLKLENAHMREEFNGQRAKMKELFLQKEEELKRRSKENTDLQELVTKLKNELDDAKSQLVVANLRLESDIDLETEKAQQEIASLQQVIQDTMEESACTREQLENEVQKLRAYITKLEEENSMIKSQIVKDAPQDGPPISLSHVTKTLARKVASQLGADALSLGPENLEESMRKVKKYAQEDAEVLRSLVVPLEEEIKALKEKLRSTDDELQKCKEEQNQQLQRRLDPDNENTCDMCMNYEAQLVKMQTTAKDFEKKLAESDKALQAQREELCKEVEFRKGMEEKWNEKKEEHKMKVTELTAASQLAQQTLQELKQQFFQTYQTVTEELRKLTIGREEVQKHLMELQRENEILVGKYSKHSEQLQSESINMPNNVEELHLSLLKMREDLITARVAQEVAQEKESTLRYEVGLLREQMITEKEMKLQSLERELEEALKDKQEGETTIAELKQRVTNLQKVLDTSGEVQKDFVRLSQSLQVQLEKIRESGSEVRWQHEEDVDECPTCHVAFTIGKKRVHCRHCGHIFCQNCLTHVVNSGPKQRPSRVCGVCHTLLVPDTAPYFSQEPPHTPD</sequence>
<evidence type="ECO:0000256" key="6">
    <source>
        <dbReference type="ARBA" id="ARBA00022553"/>
    </source>
</evidence>
<keyword evidence="11" id="KW-0862">Zinc</keyword>
<dbReference type="InterPro" id="IPR017455">
    <property type="entry name" value="Znf_FYVE-rel"/>
</dbReference>
<dbReference type="InterPro" id="IPR001841">
    <property type="entry name" value="Znf_RING"/>
</dbReference>
<dbReference type="Proteomes" id="UP000694866">
    <property type="component" value="Unplaced"/>
</dbReference>
<accession>A0A9R1T9V6</accession>
<dbReference type="CDD" id="cd15739">
    <property type="entry name" value="FYVE_RABE_unchar"/>
    <property type="match status" value="1"/>
</dbReference>
<dbReference type="PANTHER" id="PTHR31179">
    <property type="entry name" value="RAB GTPASE-BINDING EFFECTOR PROTEIN"/>
    <property type="match status" value="1"/>
</dbReference>
<dbReference type="InterPro" id="IPR003914">
    <property type="entry name" value="Rabaptin"/>
</dbReference>
<keyword evidence="7" id="KW-0254">Endocytosis</keyword>
<dbReference type="PROSITE" id="PS50089">
    <property type="entry name" value="ZF_RING_2"/>
    <property type="match status" value="1"/>
</dbReference>
<reference evidence="20" key="1">
    <citation type="submission" date="2025-08" db="UniProtKB">
        <authorList>
            <consortium name="RefSeq"/>
        </authorList>
    </citation>
    <scope>IDENTIFICATION</scope>
    <source>
        <strain evidence="20">USDA-PBARC FA_bdor</strain>
        <tissue evidence="20">Whole organism</tissue>
    </source>
</reference>
<dbReference type="FunFam" id="1.20.5.730:FF:000005">
    <property type="entry name" value="RABaptiN (Rab effector)"/>
    <property type="match status" value="1"/>
</dbReference>
<feature type="compositionally biased region" description="Polar residues" evidence="16">
    <location>
        <begin position="16"/>
        <end position="26"/>
    </location>
</feature>
<feature type="coiled-coil region" evidence="15">
    <location>
        <begin position="335"/>
        <end position="401"/>
    </location>
</feature>
<keyword evidence="8" id="KW-0479">Metal-binding</keyword>
<evidence type="ECO:0000256" key="5">
    <source>
        <dbReference type="ARBA" id="ARBA00022490"/>
    </source>
</evidence>